<reference evidence="1 2" key="1">
    <citation type="submission" date="2013-09" db="EMBL/GenBank/DDBJ databases">
        <title>Corchorus capsularis genome sequencing.</title>
        <authorList>
            <person name="Alam M."/>
            <person name="Haque M.S."/>
            <person name="Islam M.S."/>
            <person name="Emdad E.M."/>
            <person name="Islam M.M."/>
            <person name="Ahmed B."/>
            <person name="Halim A."/>
            <person name="Hossen Q.M.M."/>
            <person name="Hossain M.Z."/>
            <person name="Ahmed R."/>
            <person name="Khan M.M."/>
            <person name="Islam R."/>
            <person name="Rashid M.M."/>
            <person name="Khan S.A."/>
            <person name="Rahman M.S."/>
            <person name="Alam M."/>
        </authorList>
    </citation>
    <scope>NUCLEOTIDE SEQUENCE [LARGE SCALE GENOMIC DNA]</scope>
    <source>
        <strain evidence="2">cv. CVL-1</strain>
        <tissue evidence="1">Whole seedling</tissue>
    </source>
</reference>
<dbReference type="Proteomes" id="UP000188268">
    <property type="component" value="Unassembled WGS sequence"/>
</dbReference>
<dbReference type="AlphaFoldDB" id="A0A1R3GNR6"/>
<sequence length="98" mass="10982">MEPVNFNCKSKVVIRFKHEHASLEIVNCGCCSNPTIEATTLLAKTPVGRDQRTDQRDDAIEIIIPVKIVMKLMDTHLVGESLRERGEQERPHNSVVGS</sequence>
<dbReference type="Gramene" id="OMO59754">
    <property type="protein sequence ID" value="OMO59754"/>
    <property type="gene ID" value="CCACVL1_24641"/>
</dbReference>
<proteinExistence type="predicted"/>
<organism evidence="1 2">
    <name type="scientific">Corchorus capsularis</name>
    <name type="common">Jute</name>
    <dbReference type="NCBI Taxonomy" id="210143"/>
    <lineage>
        <taxon>Eukaryota</taxon>
        <taxon>Viridiplantae</taxon>
        <taxon>Streptophyta</taxon>
        <taxon>Embryophyta</taxon>
        <taxon>Tracheophyta</taxon>
        <taxon>Spermatophyta</taxon>
        <taxon>Magnoliopsida</taxon>
        <taxon>eudicotyledons</taxon>
        <taxon>Gunneridae</taxon>
        <taxon>Pentapetalae</taxon>
        <taxon>rosids</taxon>
        <taxon>malvids</taxon>
        <taxon>Malvales</taxon>
        <taxon>Malvaceae</taxon>
        <taxon>Grewioideae</taxon>
        <taxon>Apeibeae</taxon>
        <taxon>Corchorus</taxon>
    </lineage>
</organism>
<gene>
    <name evidence="1" type="ORF">CCACVL1_24641</name>
</gene>
<comment type="caution">
    <text evidence="1">The sequence shown here is derived from an EMBL/GenBank/DDBJ whole genome shotgun (WGS) entry which is preliminary data.</text>
</comment>
<name>A0A1R3GNR6_COCAP</name>
<dbReference type="EMBL" id="AWWV01013869">
    <property type="protein sequence ID" value="OMO59754.1"/>
    <property type="molecule type" value="Genomic_DNA"/>
</dbReference>
<accession>A0A1R3GNR6</accession>
<protein>
    <submittedName>
        <fullName evidence="1">Uncharacterized protein</fullName>
    </submittedName>
</protein>
<keyword evidence="2" id="KW-1185">Reference proteome</keyword>
<evidence type="ECO:0000313" key="1">
    <source>
        <dbReference type="EMBL" id="OMO59754.1"/>
    </source>
</evidence>
<evidence type="ECO:0000313" key="2">
    <source>
        <dbReference type="Proteomes" id="UP000188268"/>
    </source>
</evidence>